<evidence type="ECO:0000313" key="2">
    <source>
        <dbReference type="Proteomes" id="UP000003416"/>
    </source>
</evidence>
<keyword evidence="2" id="KW-1185">Reference proteome</keyword>
<reference evidence="1 2" key="1">
    <citation type="submission" date="2011-02" db="EMBL/GenBank/DDBJ databases">
        <authorList>
            <person name="Weinstock G."/>
            <person name="Sodergren E."/>
            <person name="Clifton S."/>
            <person name="Fulton L."/>
            <person name="Fulton B."/>
            <person name="Courtney L."/>
            <person name="Fronick C."/>
            <person name="Harrison M."/>
            <person name="Strong C."/>
            <person name="Farmer C."/>
            <person name="Delahaunty K."/>
            <person name="Markovic C."/>
            <person name="Hall O."/>
            <person name="Minx P."/>
            <person name="Tomlinson C."/>
            <person name="Mitreva M."/>
            <person name="Hou S."/>
            <person name="Chen J."/>
            <person name="Wollam A."/>
            <person name="Pepin K.H."/>
            <person name="Johnson M."/>
            <person name="Bhonagiri V."/>
            <person name="Zhang X."/>
            <person name="Suruliraj S."/>
            <person name="Warren W."/>
            <person name="Chinwalla A."/>
            <person name="Mardis E.R."/>
            <person name="Wilson R.K."/>
        </authorList>
    </citation>
    <scope>NUCLEOTIDE SEQUENCE [LARGE SCALE GENOMIC DNA]</scope>
    <source>
        <strain evidence="1 2">YIT 12057</strain>
    </source>
</reference>
<protein>
    <submittedName>
        <fullName evidence="1">Uncharacterized protein</fullName>
    </submittedName>
</protein>
<name>F3PTX6_9BACE</name>
<dbReference type="HOGENOM" id="CLU_3095500_0_0_10"/>
<accession>F3PTX6</accession>
<proteinExistence type="predicted"/>
<dbReference type="STRING" id="763034.HMPREF9446_02196"/>
<evidence type="ECO:0000313" key="1">
    <source>
        <dbReference type="EMBL" id="EGF56421.1"/>
    </source>
</evidence>
<sequence>MTNEAGHDVALLLNGSKESTIEKRRTGSFHTGTAEDAFFVAYRLAIFGKGN</sequence>
<dbReference type="Proteomes" id="UP000003416">
    <property type="component" value="Unassembled WGS sequence"/>
</dbReference>
<dbReference type="EMBL" id="AFBN01000040">
    <property type="protein sequence ID" value="EGF56421.1"/>
    <property type="molecule type" value="Genomic_DNA"/>
</dbReference>
<dbReference type="AlphaFoldDB" id="F3PTX6"/>
<organism evidence="1 2">
    <name type="scientific">Bacteroides fluxus YIT 12057</name>
    <dbReference type="NCBI Taxonomy" id="763034"/>
    <lineage>
        <taxon>Bacteria</taxon>
        <taxon>Pseudomonadati</taxon>
        <taxon>Bacteroidota</taxon>
        <taxon>Bacteroidia</taxon>
        <taxon>Bacteroidales</taxon>
        <taxon>Bacteroidaceae</taxon>
        <taxon>Bacteroides</taxon>
    </lineage>
</organism>
<gene>
    <name evidence="1" type="ORF">HMPREF9446_02196</name>
</gene>
<comment type="caution">
    <text evidence="1">The sequence shown here is derived from an EMBL/GenBank/DDBJ whole genome shotgun (WGS) entry which is preliminary data.</text>
</comment>